<reference evidence="1 4" key="1">
    <citation type="submission" date="2023-10" db="EMBL/GenBank/DDBJ databases">
        <title>Genomes of two closely related lineages of the louse Polyplax serrata with different host specificities.</title>
        <authorList>
            <person name="Martinu J."/>
            <person name="Tarabai H."/>
            <person name="Stefka J."/>
            <person name="Hypsa V."/>
        </authorList>
    </citation>
    <scope>NUCLEOTIDE SEQUENCE [LARGE SCALE GENOMIC DNA]</scope>
    <source>
        <strain evidence="2">98ZLc_SE</strain>
        <strain evidence="1">HR10_N</strain>
    </source>
</reference>
<comment type="caution">
    <text evidence="1">The sequence shown here is derived from an EMBL/GenBank/DDBJ whole genome shotgun (WGS) entry which is preliminary data.</text>
</comment>
<dbReference type="Proteomes" id="UP001359485">
    <property type="component" value="Unassembled WGS sequence"/>
</dbReference>
<dbReference type="AlphaFoldDB" id="A0AAN8PV44"/>
<name>A0AAN8PV44_POLSC</name>
<keyword evidence="3" id="KW-1185">Reference proteome</keyword>
<evidence type="ECO:0000313" key="4">
    <source>
        <dbReference type="Proteomes" id="UP001372834"/>
    </source>
</evidence>
<dbReference type="Proteomes" id="UP001372834">
    <property type="component" value="Unassembled WGS sequence"/>
</dbReference>
<evidence type="ECO:0000313" key="3">
    <source>
        <dbReference type="Proteomes" id="UP001359485"/>
    </source>
</evidence>
<protein>
    <submittedName>
        <fullName evidence="1">Uncharacterized protein</fullName>
    </submittedName>
</protein>
<accession>A0AAN8PV44</accession>
<sequence length="304" mass="34651">MEDKHQPDSSNSVQMGIKHKQGMPMQSQFEQAILDVYDFCMKEKEAGVPIIPLNHFAKRVTEMLKISDSSVKRVLKKRENGIPLAPLKRKRNRKSPITDVDDYTKDAIARKVHAYSFQDKQFTMGAFLEECKADLGFKGCEKSLRRILEKQLGFEFKKVDNKLKIEQKKVKKGKVKGEKPVKTFKKTKMKGAPVSVSIQTQTVSQPAQAIPILDITMGHRGNTMEDMTTMHSIPVHRIHQMEDASIQHRNHPGDTIEHMAMAGLVAHRTNVIENMAIAHRANEMVIQQHQRVGDMTVINDYRSK</sequence>
<evidence type="ECO:0000313" key="2">
    <source>
        <dbReference type="EMBL" id="KAK6632377.1"/>
    </source>
</evidence>
<proteinExistence type="predicted"/>
<gene>
    <name evidence="1" type="ORF">RUM43_008536</name>
    <name evidence="2" type="ORF">RUM44_007419</name>
</gene>
<evidence type="ECO:0000313" key="1">
    <source>
        <dbReference type="EMBL" id="KAK6622694.1"/>
    </source>
</evidence>
<dbReference type="EMBL" id="JAWJWE010000038">
    <property type="protein sequence ID" value="KAK6622694.1"/>
    <property type="molecule type" value="Genomic_DNA"/>
</dbReference>
<organism evidence="1 4">
    <name type="scientific">Polyplax serrata</name>
    <name type="common">Common mouse louse</name>
    <dbReference type="NCBI Taxonomy" id="468196"/>
    <lineage>
        <taxon>Eukaryota</taxon>
        <taxon>Metazoa</taxon>
        <taxon>Ecdysozoa</taxon>
        <taxon>Arthropoda</taxon>
        <taxon>Hexapoda</taxon>
        <taxon>Insecta</taxon>
        <taxon>Pterygota</taxon>
        <taxon>Neoptera</taxon>
        <taxon>Paraneoptera</taxon>
        <taxon>Psocodea</taxon>
        <taxon>Troctomorpha</taxon>
        <taxon>Phthiraptera</taxon>
        <taxon>Anoplura</taxon>
        <taxon>Polyplacidae</taxon>
        <taxon>Polyplax</taxon>
    </lineage>
</organism>
<dbReference type="EMBL" id="JAWJWF010000005">
    <property type="protein sequence ID" value="KAK6632377.1"/>
    <property type="molecule type" value="Genomic_DNA"/>
</dbReference>